<comment type="caution">
    <text evidence="3">The sequence shown here is derived from an EMBL/GenBank/DDBJ whole genome shotgun (WGS) entry which is preliminary data.</text>
</comment>
<dbReference type="InterPro" id="IPR044821">
    <property type="entry name" value="At1g28695/At4g15970-like"/>
</dbReference>
<proteinExistence type="predicted"/>
<evidence type="ECO:0000259" key="2">
    <source>
        <dbReference type="Pfam" id="PF03407"/>
    </source>
</evidence>
<feature type="compositionally biased region" description="Polar residues" evidence="1">
    <location>
        <begin position="279"/>
        <end position="289"/>
    </location>
</feature>
<dbReference type="InterPro" id="IPR005069">
    <property type="entry name" value="Nucl-diP-sugar_transferase"/>
</dbReference>
<protein>
    <recommendedName>
        <fullName evidence="2">Nucleotide-diphospho-sugar transferase domain-containing protein</fullName>
    </recommendedName>
</protein>
<feature type="region of interest" description="Disordered" evidence="1">
    <location>
        <begin position="279"/>
        <end position="304"/>
    </location>
</feature>
<dbReference type="PANTHER" id="PTHR46038:SF13">
    <property type="entry name" value="GLYCOSYLTRANSFERASE"/>
    <property type="match status" value="1"/>
</dbReference>
<keyword evidence="4" id="KW-1185">Reference proteome</keyword>
<feature type="domain" description="Nucleotide-diphospho-sugar transferase" evidence="2">
    <location>
        <begin position="58"/>
        <end position="256"/>
    </location>
</feature>
<organism evidence="3 4">
    <name type="scientific">Lupinus luteus</name>
    <name type="common">European yellow lupine</name>
    <dbReference type="NCBI Taxonomy" id="3873"/>
    <lineage>
        <taxon>Eukaryota</taxon>
        <taxon>Viridiplantae</taxon>
        <taxon>Streptophyta</taxon>
        <taxon>Embryophyta</taxon>
        <taxon>Tracheophyta</taxon>
        <taxon>Spermatophyta</taxon>
        <taxon>Magnoliopsida</taxon>
        <taxon>eudicotyledons</taxon>
        <taxon>Gunneridae</taxon>
        <taxon>Pentapetalae</taxon>
        <taxon>rosids</taxon>
        <taxon>fabids</taxon>
        <taxon>Fabales</taxon>
        <taxon>Fabaceae</taxon>
        <taxon>Papilionoideae</taxon>
        <taxon>50 kb inversion clade</taxon>
        <taxon>genistoids sensu lato</taxon>
        <taxon>core genistoids</taxon>
        <taxon>Genisteae</taxon>
        <taxon>Lupinus</taxon>
    </lineage>
</organism>
<gene>
    <name evidence="3" type="ORF">LLUT_LOCUS23363</name>
</gene>
<dbReference type="AlphaFoldDB" id="A0AAV1XN43"/>
<dbReference type="Pfam" id="PF03407">
    <property type="entry name" value="Nucleotid_trans"/>
    <property type="match status" value="1"/>
</dbReference>
<name>A0AAV1XN43_LUPLU</name>
<dbReference type="EMBL" id="CAXHTB010000016">
    <property type="protein sequence ID" value="CAL0322303.1"/>
    <property type="molecule type" value="Genomic_DNA"/>
</dbReference>
<dbReference type="PANTHER" id="PTHR46038">
    <property type="entry name" value="EXPRESSED PROTEIN-RELATED"/>
    <property type="match status" value="1"/>
</dbReference>
<evidence type="ECO:0000256" key="1">
    <source>
        <dbReference type="SAM" id="MobiDB-lite"/>
    </source>
</evidence>
<sequence>MNYDQEIIDPKLDIVLKNASMADKTVIITTLNDAWAEPGSIFDLFLESFHKGNQTEKLLKHLVVVALDRKAYARCLVLHPYCYQLETKGDNFTNEAFFMTPVYLHMMWRRIKFLGSVLQLGYNFVFTDADIMWFRDPFKQFDKDADFQIASDYFNGNSYDLDNKPNGGFTYVKSNFRTIWFYRYWFTSKDAYPKMHDQDVLDRIKKSPIIAIMNLKIRFLSTEYFGGFCQPSQDFNKVSTMHANCCVGLDNKMIDLKILLEDWRKYMALPDKVKKQSKSSWNVPQSCRTSFDRSRGRMNNGRRL</sequence>
<accession>A0AAV1XN43</accession>
<evidence type="ECO:0000313" key="3">
    <source>
        <dbReference type="EMBL" id="CAL0322303.1"/>
    </source>
</evidence>
<reference evidence="3 4" key="1">
    <citation type="submission" date="2024-03" db="EMBL/GenBank/DDBJ databases">
        <authorList>
            <person name="Martinez-Hernandez J."/>
        </authorList>
    </citation>
    <scope>NUCLEOTIDE SEQUENCE [LARGE SCALE GENOMIC DNA]</scope>
</reference>
<evidence type="ECO:0000313" key="4">
    <source>
        <dbReference type="Proteomes" id="UP001497480"/>
    </source>
</evidence>
<dbReference type="Proteomes" id="UP001497480">
    <property type="component" value="Unassembled WGS sequence"/>
</dbReference>